<proteinExistence type="predicted"/>
<dbReference type="Proteomes" id="UP000309673">
    <property type="component" value="Unassembled WGS sequence"/>
</dbReference>
<name>A0A4V5LSE5_9BACL</name>
<dbReference type="Pfam" id="PF20074">
    <property type="entry name" value="DUF6470"/>
    <property type="match status" value="1"/>
</dbReference>
<evidence type="ECO:0000313" key="2">
    <source>
        <dbReference type="Proteomes" id="UP000309673"/>
    </source>
</evidence>
<gene>
    <name evidence="1" type="ORF">E5161_12185</name>
</gene>
<organism evidence="1 2">
    <name type="scientific">Cohnella pontilimi</name>
    <dbReference type="NCBI Taxonomy" id="2564100"/>
    <lineage>
        <taxon>Bacteria</taxon>
        <taxon>Bacillati</taxon>
        <taxon>Bacillota</taxon>
        <taxon>Bacilli</taxon>
        <taxon>Bacillales</taxon>
        <taxon>Paenibacillaceae</taxon>
        <taxon>Cohnella</taxon>
    </lineage>
</organism>
<dbReference type="RefSeq" id="WP_136778083.1">
    <property type="nucleotide sequence ID" value="NZ_SUPK01000005.1"/>
</dbReference>
<reference evidence="1 2" key="1">
    <citation type="submission" date="2019-04" db="EMBL/GenBank/DDBJ databases">
        <title>Cohnella sp. nov., isolated from soil.</title>
        <authorList>
            <person name="Kim W."/>
        </authorList>
    </citation>
    <scope>NUCLEOTIDE SEQUENCE [LARGE SCALE GENOMIC DNA]</scope>
    <source>
        <strain evidence="1 2">CAU 1483</strain>
    </source>
</reference>
<sequence length="188" mass="20925">MISQISIHSQRGMIGIESQPGRYEITSKPAEIRAETHPPVMTADNGPGELVIDQSRTWDALNGGKPEAFNQRYYSQFKNIGYQNIENIVEKGNRMGDLRVKGNPIAQIALEEYVKGPPALQIFGFASPDNVDISFIPRKLNLQVEPGSIRVDIQTHSPDIQFQRGAVKVYMAQYPSVTITPPTIDIMT</sequence>
<protein>
    <submittedName>
        <fullName evidence="1">Uncharacterized protein</fullName>
    </submittedName>
</protein>
<dbReference type="OrthoDB" id="2112831at2"/>
<dbReference type="InterPro" id="IPR045527">
    <property type="entry name" value="DUF6470"/>
</dbReference>
<dbReference type="AlphaFoldDB" id="A0A4V5LSE5"/>
<evidence type="ECO:0000313" key="1">
    <source>
        <dbReference type="EMBL" id="TJY41949.1"/>
    </source>
</evidence>
<keyword evidence="2" id="KW-1185">Reference proteome</keyword>
<accession>A0A4V5LSE5</accession>
<dbReference type="EMBL" id="SUPK01000005">
    <property type="protein sequence ID" value="TJY41949.1"/>
    <property type="molecule type" value="Genomic_DNA"/>
</dbReference>
<comment type="caution">
    <text evidence="1">The sequence shown here is derived from an EMBL/GenBank/DDBJ whole genome shotgun (WGS) entry which is preliminary data.</text>
</comment>